<dbReference type="RefSeq" id="WP_353064114.1">
    <property type="nucleotide sequence ID" value="NZ_CP132942.1"/>
</dbReference>
<evidence type="ECO:0000313" key="1">
    <source>
        <dbReference type="EMBL" id="XCB33275.1"/>
    </source>
</evidence>
<accession>A0AAU7ZQQ9</accession>
<gene>
    <name evidence="1" type="ORF">RBB77_23130</name>
</gene>
<name>A0AAU7ZQQ9_9BACT</name>
<dbReference type="Gene3D" id="3.90.226.10">
    <property type="entry name" value="2-enoyl-CoA Hydratase, Chain A, domain 1"/>
    <property type="match status" value="1"/>
</dbReference>
<proteinExistence type="predicted"/>
<dbReference type="AlphaFoldDB" id="A0AAU7ZQQ9"/>
<protein>
    <submittedName>
        <fullName evidence="1">Uncharacterized protein</fullName>
    </submittedName>
</protein>
<dbReference type="EMBL" id="CP132942">
    <property type="protein sequence ID" value="XCB33275.1"/>
    <property type="molecule type" value="Genomic_DNA"/>
</dbReference>
<dbReference type="KEGG" id="tpsc:RBB77_23130"/>
<reference evidence="1" key="1">
    <citation type="submission" date="2023-08" db="EMBL/GenBank/DDBJ databases">
        <authorList>
            <person name="Messyasz A."/>
            <person name="Mannisto M.K."/>
            <person name="Kerkhof L.J."/>
            <person name="Haggblom M."/>
        </authorList>
    </citation>
    <scope>NUCLEOTIDE SEQUENCE</scope>
    <source>
        <strain evidence="1">X5P6</strain>
    </source>
</reference>
<reference evidence="1" key="2">
    <citation type="journal article" date="2024" name="Environ. Microbiol.">
        <title>Genome analysis and description of Tunturibacter gen. nov. expands the diversity of Terriglobia in tundra soils.</title>
        <authorList>
            <person name="Messyasz A."/>
            <person name="Mannisto M.K."/>
            <person name="Kerkhof L.J."/>
            <person name="Haggblom M.M."/>
        </authorList>
    </citation>
    <scope>NUCLEOTIDE SEQUENCE</scope>
    <source>
        <strain evidence="1">X5P6</strain>
    </source>
</reference>
<organism evidence="1">
    <name type="scientific">Tunturiibacter psychrotolerans</name>
    <dbReference type="NCBI Taxonomy" id="3069686"/>
    <lineage>
        <taxon>Bacteria</taxon>
        <taxon>Pseudomonadati</taxon>
        <taxon>Acidobacteriota</taxon>
        <taxon>Terriglobia</taxon>
        <taxon>Terriglobales</taxon>
        <taxon>Acidobacteriaceae</taxon>
        <taxon>Tunturiibacter</taxon>
    </lineage>
</organism>
<sequence length="54" mass="5991">MTLPWTLAQRTNGTYIENIGVIPDVKCDRTVEDLRSGYAGYRAALLAAIDFESN</sequence>